<proteinExistence type="predicted"/>
<sequence>MPGAARHRCTVGVQRLVGRHRLSSGSPGVRAPFPLWKNVGAACIVTGTERPEIRARCTKRNVVGPRNGVEVIGLETVILPKANWTNIVFGAPRKRDVIAAGARLQRSDLCFQESLVTNYVASDRRRAPTRSQAVQNCGANKPGTDRGTVFDPAYKPLRGRLGMFNDDRETGLVVGRDRPAVGNALNHNRSRTFTTKRHTRFQVPADTPQPPPSRRAPARGPRLASHSVACFRLGNSLRFSPVQTTPAGSGPSKTMTKRPPDGRIRGVHPASIRSRTRVWSTAMVPLRAESRRSPAQHRNHLCCATYLRIFACRLRTAVPDHRVLADESRHPAAYLDIPADRSRSSAGYLRISGDRPPLHNYVSPLMGFGRRRCAEKQDACL</sequence>
<dbReference type="EMBL" id="CP012672">
    <property type="protein sequence ID" value="AUX30625.1"/>
    <property type="molecule type" value="Genomic_DNA"/>
</dbReference>
<accession>A0A4P2QL11</accession>
<name>A0A4P2QL11_SORCE</name>
<organism evidence="2 3">
    <name type="scientific">Sorangium cellulosum</name>
    <name type="common">Polyangium cellulosum</name>
    <dbReference type="NCBI Taxonomy" id="56"/>
    <lineage>
        <taxon>Bacteria</taxon>
        <taxon>Pseudomonadati</taxon>
        <taxon>Myxococcota</taxon>
        <taxon>Polyangia</taxon>
        <taxon>Polyangiales</taxon>
        <taxon>Polyangiaceae</taxon>
        <taxon>Sorangium</taxon>
    </lineage>
</organism>
<dbReference type="AlphaFoldDB" id="A0A4P2QL11"/>
<protein>
    <submittedName>
        <fullName evidence="2">Uncharacterized protein</fullName>
    </submittedName>
</protein>
<evidence type="ECO:0000313" key="3">
    <source>
        <dbReference type="Proteomes" id="UP000295497"/>
    </source>
</evidence>
<reference evidence="2 3" key="1">
    <citation type="submission" date="2015-09" db="EMBL/GenBank/DDBJ databases">
        <title>Sorangium comparison.</title>
        <authorList>
            <person name="Zaburannyi N."/>
            <person name="Bunk B."/>
            <person name="Overmann J."/>
            <person name="Mueller R."/>
        </authorList>
    </citation>
    <scope>NUCLEOTIDE SEQUENCE [LARGE SCALE GENOMIC DNA]</scope>
    <source>
        <strain evidence="2 3">So ce836</strain>
    </source>
</reference>
<feature type="region of interest" description="Disordered" evidence="1">
    <location>
        <begin position="240"/>
        <end position="267"/>
    </location>
</feature>
<feature type="region of interest" description="Disordered" evidence="1">
    <location>
        <begin position="191"/>
        <end position="222"/>
    </location>
</feature>
<evidence type="ECO:0000313" key="2">
    <source>
        <dbReference type="EMBL" id="AUX30625.1"/>
    </source>
</evidence>
<evidence type="ECO:0000256" key="1">
    <source>
        <dbReference type="SAM" id="MobiDB-lite"/>
    </source>
</evidence>
<feature type="compositionally biased region" description="Basic residues" evidence="1">
    <location>
        <begin position="191"/>
        <end position="200"/>
    </location>
</feature>
<feature type="region of interest" description="Disordered" evidence="1">
    <location>
        <begin position="130"/>
        <end position="151"/>
    </location>
</feature>
<dbReference type="Proteomes" id="UP000295497">
    <property type="component" value="Chromosome"/>
</dbReference>
<feature type="compositionally biased region" description="Polar residues" evidence="1">
    <location>
        <begin position="240"/>
        <end position="254"/>
    </location>
</feature>
<gene>
    <name evidence="2" type="ORF">SOCE836_027340</name>
</gene>